<evidence type="ECO:0000313" key="1">
    <source>
        <dbReference type="EMBL" id="KAL2075225.1"/>
    </source>
</evidence>
<dbReference type="Proteomes" id="UP001595075">
    <property type="component" value="Unassembled WGS sequence"/>
</dbReference>
<dbReference type="InterPro" id="IPR027038">
    <property type="entry name" value="RanGap"/>
</dbReference>
<reference evidence="1 2" key="1">
    <citation type="journal article" date="2024" name="Commun. Biol.">
        <title>Comparative genomic analysis of thermophilic fungi reveals convergent evolutionary adaptations and gene losses.</title>
        <authorList>
            <person name="Steindorff A.S."/>
            <person name="Aguilar-Pontes M.V."/>
            <person name="Robinson A.J."/>
            <person name="Andreopoulos B."/>
            <person name="LaButti K."/>
            <person name="Kuo A."/>
            <person name="Mondo S."/>
            <person name="Riley R."/>
            <person name="Otillar R."/>
            <person name="Haridas S."/>
            <person name="Lipzen A."/>
            <person name="Grimwood J."/>
            <person name="Schmutz J."/>
            <person name="Clum A."/>
            <person name="Reid I.D."/>
            <person name="Moisan M.C."/>
            <person name="Butler G."/>
            <person name="Nguyen T.T.M."/>
            <person name="Dewar K."/>
            <person name="Conant G."/>
            <person name="Drula E."/>
            <person name="Henrissat B."/>
            <person name="Hansel C."/>
            <person name="Singer S."/>
            <person name="Hutchinson M.I."/>
            <person name="de Vries R.P."/>
            <person name="Natvig D.O."/>
            <person name="Powell A.J."/>
            <person name="Tsang A."/>
            <person name="Grigoriev I.V."/>
        </authorList>
    </citation>
    <scope>NUCLEOTIDE SEQUENCE [LARGE SCALE GENOMIC DNA]</scope>
    <source>
        <strain evidence="1 2">CBS 494.80</strain>
    </source>
</reference>
<dbReference type="Gene3D" id="3.80.10.10">
    <property type="entry name" value="Ribonuclease Inhibitor"/>
    <property type="match status" value="2"/>
</dbReference>
<sequence>MAEIITTICPVSPPPLNTSDFDSNTSTSLYADIAIEAEDFPILTYSSFTGPESLAVLQAIRNGDLTNEKIIKALPRRRNKSQRPFAQQLVKSLFPDVSELTAIIKYERLALPAQQYARQRERDRMALELQPKNNTGGQLIRIQGPWAGQEADPDFEPIFAFLEQDIPFMEVVGAPNPVFKSFDHKKEFTCTQGVELLWKRPLVEFGRGIVYDDGRLDLCKKVVGPTHIGQLMNSLEPNTQIKHFLLGNNAISSTGAKSTAEFISRHPNRMETWYLAGCHITRTGLQMLASQMISSTSITNLWFKRNPFGPGSSTVLAEVVLLVKNIRTLDLETTLSKFLASTECDLESLFLSTNPIGDTGIALLAPGLTINKTLKRLTLASTSLTSSGVSLLATALSSSTHPLHTLDLGASQTTKAHKQKFNYLDDTCIPYLAPLILSPSLRCLNLGRTVFSPSGIQEMRSFAAQSELLQFAVNNVQVTNLATGEGTSVPKSCSLETRNRLASNQKKYFPTFENYDAFLKSEELRFLKNRPDVSFIDSMYRTQDKRLGLPMDEQWKEGDKAWKLIIDDAEMWEKRLAGT</sequence>
<dbReference type="SUPFAM" id="SSF52047">
    <property type="entry name" value="RNI-like"/>
    <property type="match status" value="1"/>
</dbReference>
<gene>
    <name evidence="1" type="ORF">VTL71DRAFT_168</name>
</gene>
<protein>
    <recommendedName>
        <fullName evidence="3">RNI-like protein</fullName>
    </recommendedName>
</protein>
<accession>A0ABR4CZG7</accession>
<comment type="caution">
    <text evidence="1">The sequence shown here is derived from an EMBL/GenBank/DDBJ whole genome shotgun (WGS) entry which is preliminary data.</text>
</comment>
<dbReference type="InterPro" id="IPR032675">
    <property type="entry name" value="LRR_dom_sf"/>
</dbReference>
<dbReference type="EMBL" id="JAZHXI010000001">
    <property type="protein sequence ID" value="KAL2075225.1"/>
    <property type="molecule type" value="Genomic_DNA"/>
</dbReference>
<keyword evidence="2" id="KW-1185">Reference proteome</keyword>
<proteinExistence type="predicted"/>
<dbReference type="PANTHER" id="PTHR24113:SF15">
    <property type="entry name" value="NACHT DOMAIN-CONTAINING PROTEIN"/>
    <property type="match status" value="1"/>
</dbReference>
<name>A0ABR4CZG7_9HELO</name>
<organism evidence="1 2">
    <name type="scientific">Oculimacula yallundae</name>
    <dbReference type="NCBI Taxonomy" id="86028"/>
    <lineage>
        <taxon>Eukaryota</taxon>
        <taxon>Fungi</taxon>
        <taxon>Dikarya</taxon>
        <taxon>Ascomycota</taxon>
        <taxon>Pezizomycotina</taxon>
        <taxon>Leotiomycetes</taxon>
        <taxon>Helotiales</taxon>
        <taxon>Ploettnerulaceae</taxon>
        <taxon>Oculimacula</taxon>
    </lineage>
</organism>
<dbReference type="PANTHER" id="PTHR24113">
    <property type="entry name" value="RAN GTPASE-ACTIVATING PROTEIN 1"/>
    <property type="match status" value="1"/>
</dbReference>
<dbReference type="SMART" id="SM00368">
    <property type="entry name" value="LRR_RI"/>
    <property type="match status" value="3"/>
</dbReference>
<evidence type="ECO:0000313" key="2">
    <source>
        <dbReference type="Proteomes" id="UP001595075"/>
    </source>
</evidence>
<evidence type="ECO:0008006" key="3">
    <source>
        <dbReference type="Google" id="ProtNLM"/>
    </source>
</evidence>